<dbReference type="GO" id="GO:0140359">
    <property type="term" value="F:ABC-type transporter activity"/>
    <property type="evidence" value="ECO:0007669"/>
    <property type="project" value="InterPro"/>
</dbReference>
<dbReference type="InterPro" id="IPR011527">
    <property type="entry name" value="ABC1_TM_dom"/>
</dbReference>
<feature type="transmembrane region" description="Helical" evidence="9">
    <location>
        <begin position="217"/>
        <end position="237"/>
    </location>
</feature>
<dbReference type="InterPro" id="IPR003439">
    <property type="entry name" value="ABC_transporter-like_ATP-bd"/>
</dbReference>
<evidence type="ECO:0000256" key="3">
    <source>
        <dbReference type="ARBA" id="ARBA00022475"/>
    </source>
</evidence>
<dbReference type="RefSeq" id="WP_014398024.1">
    <property type="nucleotide sequence ID" value="NC_017030.1"/>
</dbReference>
<organism evidence="13 14">
    <name type="scientific">Corallococcus coralloides (strain ATCC 25202 / DSM 2259 / NBRC 100086 / M2)</name>
    <name type="common">Myxococcus coralloides</name>
    <dbReference type="NCBI Taxonomy" id="1144275"/>
    <lineage>
        <taxon>Bacteria</taxon>
        <taxon>Pseudomonadati</taxon>
        <taxon>Myxococcota</taxon>
        <taxon>Myxococcia</taxon>
        <taxon>Myxococcales</taxon>
        <taxon>Cystobacterineae</taxon>
        <taxon>Myxococcaceae</taxon>
        <taxon>Corallococcus</taxon>
    </lineage>
</organism>
<keyword evidence="14" id="KW-1185">Reference proteome</keyword>
<evidence type="ECO:0000313" key="13">
    <source>
        <dbReference type="EMBL" id="AFE09362.1"/>
    </source>
</evidence>
<dbReference type="PANTHER" id="PTHR24221">
    <property type="entry name" value="ATP-BINDING CASSETTE SUB-FAMILY B"/>
    <property type="match status" value="1"/>
</dbReference>
<dbReference type="FunFam" id="3.40.50.300:FF:000299">
    <property type="entry name" value="ABC transporter ATP-binding protein/permease"/>
    <property type="match status" value="1"/>
</dbReference>
<feature type="domain" description="ABC transporter" evidence="10">
    <location>
        <begin position="495"/>
        <end position="728"/>
    </location>
</feature>
<dbReference type="Pfam" id="PF03412">
    <property type="entry name" value="Peptidase_C39"/>
    <property type="match status" value="1"/>
</dbReference>
<dbReference type="PANTHER" id="PTHR24221:SF606">
    <property type="entry name" value="COLICIN V SECRETION-PROCESSING ATP-BINDING PROTEIN"/>
    <property type="match status" value="1"/>
</dbReference>
<comment type="subcellular location">
    <subcellularLocation>
        <location evidence="1">Cell membrane</location>
        <topology evidence="1">Multi-pass membrane protein</topology>
    </subcellularLocation>
</comment>
<feature type="transmembrane region" description="Helical" evidence="9">
    <location>
        <begin position="179"/>
        <end position="197"/>
    </location>
</feature>
<feature type="transmembrane region" description="Helical" evidence="9">
    <location>
        <begin position="29"/>
        <end position="50"/>
    </location>
</feature>
<dbReference type="PROSITE" id="PS50929">
    <property type="entry name" value="ABC_TM1F"/>
    <property type="match status" value="1"/>
</dbReference>
<dbReference type="GO" id="GO:0005886">
    <property type="term" value="C:plasma membrane"/>
    <property type="evidence" value="ECO:0007669"/>
    <property type="project" value="UniProtKB-SubCell"/>
</dbReference>
<dbReference type="InterPro" id="IPR036640">
    <property type="entry name" value="ABC1_TM_sf"/>
</dbReference>
<dbReference type="Proteomes" id="UP000007587">
    <property type="component" value="Chromosome"/>
</dbReference>
<evidence type="ECO:0000256" key="1">
    <source>
        <dbReference type="ARBA" id="ARBA00004651"/>
    </source>
</evidence>
<dbReference type="SUPFAM" id="SSF52540">
    <property type="entry name" value="P-loop containing nucleoside triphosphate hydrolases"/>
    <property type="match status" value="1"/>
</dbReference>
<keyword evidence="5" id="KW-0547">Nucleotide-binding</keyword>
<keyword evidence="6 13" id="KW-0067">ATP-binding</keyword>
<feature type="transmembrane region" description="Helical" evidence="9">
    <location>
        <begin position="319"/>
        <end position="337"/>
    </location>
</feature>
<dbReference type="HOGENOM" id="CLU_000604_84_3_7"/>
<sequence>MAEPSPSFFERFPALGRLGEQLGRRRIPYVAQLAAADCGAACLAMVLGYWGRHVGLDEVHAATGLTTRGISARTLLETGRRFGLVSRAVQVDMEQLHLLTPGAVLHWEFRHFVVFERLARQGVDVVDPNFGRRRVPLEQFRKAFTGVALLFEPSETFETSAPRQGSRRYLHLLLQERPALLRVAVMSLLLQLFALALPSLTGAVVDRVVPSGDTPLLATLAAGMAALVGFQFLSSFVRAHLLLQLRTHLDARLTLGFLDHLVHLPFTFFQLRSAGDLMNRLNSNTTVREMLTSGALSTLLDGSMVVLYLGVLLAGSPRMGALVCGLALLQVLVFVFASRRQRELMAKNLEISASAQNYQVEMFSGIQTLKALGLEDKAVQHWSGLYVDVLNVSLERGRLEALTESITSTLRMASPLVVLATGALLVMEGQLTMGEMLALNALAVGFLLPISNLVTTAFQLQLVRSYLTRVDDVLQAPPEQPPGTRYRAHTLQGRIEVENVSFRYGANSPRVVQDVSVTIEPGQFVAIVGASGAGKSSLAHLLLGLYLPSSGSIRFDGVPLVEMDLKEVRRQMGVVLQNPSLFRGDIRRNIAYADPLLPLETVQAAAKRAQVHDDIAAMPMGYETVLSEMGSSLSGGQRQRMALARALVGNPAILLLDEATNALDAKTERAVQDAIAELRCTRVVIAHRLSTVRDADLILVMNAGQLVERGTHAELMERRGEYFELVSAQEGPRKAVG</sequence>
<evidence type="ECO:0000256" key="4">
    <source>
        <dbReference type="ARBA" id="ARBA00022692"/>
    </source>
</evidence>
<evidence type="ECO:0000256" key="8">
    <source>
        <dbReference type="ARBA" id="ARBA00023136"/>
    </source>
</evidence>
<dbReference type="InterPro" id="IPR027417">
    <property type="entry name" value="P-loop_NTPase"/>
</dbReference>
<evidence type="ECO:0000259" key="10">
    <source>
        <dbReference type="PROSITE" id="PS50893"/>
    </source>
</evidence>
<reference evidence="13 14" key="1">
    <citation type="journal article" date="2012" name="J. Bacteriol.">
        <title>Complete Genome Sequence of the Fruiting Myxobacterium Corallococcus coralloides DSM 2259.</title>
        <authorList>
            <person name="Huntley S."/>
            <person name="Zhang Y."/>
            <person name="Treuner-Lange A."/>
            <person name="Kneip S."/>
            <person name="Sensen C.W."/>
            <person name="Sogaard-Andersen L."/>
        </authorList>
    </citation>
    <scope>NUCLEOTIDE SEQUENCE [LARGE SCALE GENOMIC DNA]</scope>
    <source>
        <strain evidence="14">ATCC 25202 / DSM 2259 / NBRC 100086 / M2</strain>
    </source>
</reference>
<dbReference type="SUPFAM" id="SSF90123">
    <property type="entry name" value="ABC transporter transmembrane region"/>
    <property type="match status" value="1"/>
</dbReference>
<proteinExistence type="predicted"/>
<keyword evidence="2" id="KW-0813">Transport</keyword>
<dbReference type="PROSITE" id="PS50893">
    <property type="entry name" value="ABC_TRANSPORTER_2"/>
    <property type="match status" value="1"/>
</dbReference>
<dbReference type="GO" id="GO:0005524">
    <property type="term" value="F:ATP binding"/>
    <property type="evidence" value="ECO:0007669"/>
    <property type="project" value="UniProtKB-KW"/>
</dbReference>
<feature type="domain" description="Peptidase C39" evidence="12">
    <location>
        <begin position="32"/>
        <end position="151"/>
    </location>
</feature>
<keyword evidence="7 9" id="KW-1133">Transmembrane helix</keyword>
<dbReference type="Gene3D" id="3.40.50.300">
    <property type="entry name" value="P-loop containing nucleotide triphosphate hydrolases"/>
    <property type="match status" value="1"/>
</dbReference>
<feature type="transmembrane region" description="Helical" evidence="9">
    <location>
        <begin position="437"/>
        <end position="460"/>
    </location>
</feature>
<keyword evidence="8 9" id="KW-0472">Membrane</keyword>
<evidence type="ECO:0000259" key="11">
    <source>
        <dbReference type="PROSITE" id="PS50929"/>
    </source>
</evidence>
<dbReference type="KEGG" id="ccx:COCOR_05231"/>
<dbReference type="PROSITE" id="PS00211">
    <property type="entry name" value="ABC_TRANSPORTER_1"/>
    <property type="match status" value="1"/>
</dbReference>
<dbReference type="GO" id="GO:0034040">
    <property type="term" value="F:ATPase-coupled lipid transmembrane transporter activity"/>
    <property type="evidence" value="ECO:0007669"/>
    <property type="project" value="TreeGrafter"/>
</dbReference>
<dbReference type="InterPro" id="IPR005074">
    <property type="entry name" value="Peptidase_C39"/>
</dbReference>
<evidence type="ECO:0000256" key="6">
    <source>
        <dbReference type="ARBA" id="ARBA00022840"/>
    </source>
</evidence>
<keyword evidence="4 9" id="KW-0812">Transmembrane</keyword>
<dbReference type="Pfam" id="PF00664">
    <property type="entry name" value="ABC_membrane"/>
    <property type="match status" value="1"/>
</dbReference>
<evidence type="ECO:0000256" key="9">
    <source>
        <dbReference type="SAM" id="Phobius"/>
    </source>
</evidence>
<gene>
    <name evidence="13" type="primary">mchF</name>
    <name evidence="13" type="ordered locus">COCOR_05231</name>
</gene>
<dbReference type="OrthoDB" id="9760168at2"/>
<dbReference type="InterPro" id="IPR017871">
    <property type="entry name" value="ABC_transporter-like_CS"/>
</dbReference>
<name>H8MUA7_CORCM</name>
<evidence type="ECO:0000259" key="12">
    <source>
        <dbReference type="PROSITE" id="PS50990"/>
    </source>
</evidence>
<dbReference type="GO" id="GO:0008233">
    <property type="term" value="F:peptidase activity"/>
    <property type="evidence" value="ECO:0007669"/>
    <property type="project" value="InterPro"/>
</dbReference>
<dbReference type="InParanoid" id="H8MUA7"/>
<evidence type="ECO:0000256" key="5">
    <source>
        <dbReference type="ARBA" id="ARBA00022741"/>
    </source>
</evidence>
<dbReference type="Pfam" id="PF00005">
    <property type="entry name" value="ABC_tran"/>
    <property type="match status" value="1"/>
</dbReference>
<dbReference type="MEROPS" id="C39.005"/>
<dbReference type="InterPro" id="IPR003593">
    <property type="entry name" value="AAA+_ATPase"/>
</dbReference>
<dbReference type="eggNOG" id="COG2274">
    <property type="taxonomic scope" value="Bacteria"/>
</dbReference>
<feature type="transmembrane region" description="Helical" evidence="9">
    <location>
        <begin position="290"/>
        <end position="313"/>
    </location>
</feature>
<dbReference type="SMART" id="SM00382">
    <property type="entry name" value="AAA"/>
    <property type="match status" value="1"/>
</dbReference>
<keyword evidence="3" id="KW-1003">Cell membrane</keyword>
<dbReference type="EMBL" id="CP003389">
    <property type="protein sequence ID" value="AFE09362.1"/>
    <property type="molecule type" value="Genomic_DNA"/>
</dbReference>
<dbReference type="Gene3D" id="1.20.1560.10">
    <property type="entry name" value="ABC transporter type 1, transmembrane domain"/>
    <property type="match status" value="1"/>
</dbReference>
<dbReference type="PROSITE" id="PS50990">
    <property type="entry name" value="PEPTIDASE_C39"/>
    <property type="match status" value="1"/>
</dbReference>
<dbReference type="InterPro" id="IPR039421">
    <property type="entry name" value="Type_1_exporter"/>
</dbReference>
<evidence type="ECO:0000256" key="7">
    <source>
        <dbReference type="ARBA" id="ARBA00022989"/>
    </source>
</evidence>
<dbReference type="GO" id="GO:0006508">
    <property type="term" value="P:proteolysis"/>
    <property type="evidence" value="ECO:0007669"/>
    <property type="project" value="InterPro"/>
</dbReference>
<evidence type="ECO:0000313" key="14">
    <source>
        <dbReference type="Proteomes" id="UP000007587"/>
    </source>
</evidence>
<evidence type="ECO:0000256" key="2">
    <source>
        <dbReference type="ARBA" id="ARBA00022448"/>
    </source>
</evidence>
<dbReference type="STRING" id="1144275.COCOR_05231"/>
<accession>H8MUA7</accession>
<protein>
    <submittedName>
        <fullName evidence="13">Putative lantibiotic ABC transporter permease/ATP-binding protein</fullName>
    </submittedName>
</protein>
<reference evidence="14" key="2">
    <citation type="submission" date="2012-03" db="EMBL/GenBank/DDBJ databases">
        <title>Genome sequence of the fruiting myxobacterium Corallococcus coralloides DSM 2259.</title>
        <authorList>
            <person name="Huntley S."/>
            <person name="Zhang Y."/>
            <person name="Treuner-Lange A."/>
            <person name="Sensen C.W."/>
            <person name="Sogaard-Andersen L."/>
        </authorList>
    </citation>
    <scope>NUCLEOTIDE SEQUENCE [LARGE SCALE GENOMIC DNA]</scope>
    <source>
        <strain evidence="14">ATCC 25202 / DSM 2259 / NBRC 100086 / M2</strain>
    </source>
</reference>
<dbReference type="GO" id="GO:0016887">
    <property type="term" value="F:ATP hydrolysis activity"/>
    <property type="evidence" value="ECO:0007669"/>
    <property type="project" value="InterPro"/>
</dbReference>
<dbReference type="CDD" id="cd18779">
    <property type="entry name" value="ABC_6TM_T1SS_like"/>
    <property type="match status" value="1"/>
</dbReference>
<feature type="domain" description="ABC transmembrane type-1" evidence="11">
    <location>
        <begin position="183"/>
        <end position="462"/>
    </location>
</feature>
<dbReference type="AlphaFoldDB" id="H8MUA7"/>
<dbReference type="Gene3D" id="3.90.70.10">
    <property type="entry name" value="Cysteine proteinases"/>
    <property type="match status" value="1"/>
</dbReference>